<evidence type="ECO:0000313" key="2">
    <source>
        <dbReference type="Proteomes" id="UP000046393"/>
    </source>
</evidence>
<name>A0A0N5A9Q3_9BILA</name>
<keyword evidence="2" id="KW-1185">Reference proteome</keyword>
<dbReference type="GO" id="GO:0043025">
    <property type="term" value="C:neuronal cell body"/>
    <property type="evidence" value="ECO:0007669"/>
    <property type="project" value="TreeGrafter"/>
</dbReference>
<evidence type="ECO:0000313" key="3">
    <source>
        <dbReference type="WBParaSite" id="SMUV_0000083701-mRNA-1"/>
    </source>
</evidence>
<proteinExistence type="predicted"/>
<dbReference type="InterPro" id="IPR010558">
    <property type="entry name" value="Ly-6-related"/>
</dbReference>
<dbReference type="Pfam" id="PF06579">
    <property type="entry name" value="Ly-6_related"/>
    <property type="match status" value="1"/>
</dbReference>
<evidence type="ECO:0000256" key="1">
    <source>
        <dbReference type="SAM" id="Phobius"/>
    </source>
</evidence>
<dbReference type="STRING" id="451379.A0A0N5A9Q3"/>
<dbReference type="PANTHER" id="PTHR34722:SF1">
    <property type="entry name" value="HOMOLOG OF ODR-2 (TWO)"/>
    <property type="match status" value="1"/>
</dbReference>
<keyword evidence="1" id="KW-0812">Transmembrane</keyword>
<dbReference type="PANTHER" id="PTHR34722">
    <property type="entry name" value="HOMOLOG OF ODR-2 (TWO)-RELATED"/>
    <property type="match status" value="1"/>
</dbReference>
<keyword evidence="1" id="KW-0472">Membrane</keyword>
<accession>A0A0N5A9Q3</accession>
<sequence>MSPIYEAAWSELQNVYYAPRNFTKLCDTEDVNPYSVRTVACQSVCIRMTEILVIGGLRIKTNIRGCMDNILKGGFNKTVVTRHRWYQRDSCNQYQKRVLFQLPAERSDDSLISLCVCYNDFCNGATSGSRREQLNLNILVILYSIIVLMLIYR</sequence>
<dbReference type="GO" id="GO:0042048">
    <property type="term" value="P:olfactory behavior"/>
    <property type="evidence" value="ECO:0007669"/>
    <property type="project" value="TreeGrafter"/>
</dbReference>
<keyword evidence="1" id="KW-1133">Transmembrane helix</keyword>
<dbReference type="AlphaFoldDB" id="A0A0N5A9Q3"/>
<dbReference type="GO" id="GO:0030424">
    <property type="term" value="C:axon"/>
    <property type="evidence" value="ECO:0007669"/>
    <property type="project" value="TreeGrafter"/>
</dbReference>
<feature type="transmembrane region" description="Helical" evidence="1">
    <location>
        <begin position="134"/>
        <end position="152"/>
    </location>
</feature>
<dbReference type="Proteomes" id="UP000046393">
    <property type="component" value="Unplaced"/>
</dbReference>
<protein>
    <submittedName>
        <fullName evidence="3">Protein quiver</fullName>
    </submittedName>
</protein>
<reference evidence="3" key="1">
    <citation type="submission" date="2017-02" db="UniProtKB">
        <authorList>
            <consortium name="WormBaseParasite"/>
        </authorList>
    </citation>
    <scope>IDENTIFICATION</scope>
</reference>
<dbReference type="GO" id="GO:1990834">
    <property type="term" value="P:response to odorant"/>
    <property type="evidence" value="ECO:0007669"/>
    <property type="project" value="TreeGrafter"/>
</dbReference>
<organism evidence="2 3">
    <name type="scientific">Syphacia muris</name>
    <dbReference type="NCBI Taxonomy" id="451379"/>
    <lineage>
        <taxon>Eukaryota</taxon>
        <taxon>Metazoa</taxon>
        <taxon>Ecdysozoa</taxon>
        <taxon>Nematoda</taxon>
        <taxon>Chromadorea</taxon>
        <taxon>Rhabditida</taxon>
        <taxon>Spirurina</taxon>
        <taxon>Oxyuridomorpha</taxon>
        <taxon>Oxyuroidea</taxon>
        <taxon>Oxyuridae</taxon>
        <taxon>Syphacia</taxon>
    </lineage>
</organism>
<dbReference type="WBParaSite" id="SMUV_0000083701-mRNA-1">
    <property type="protein sequence ID" value="SMUV_0000083701-mRNA-1"/>
    <property type="gene ID" value="SMUV_0000083701"/>
</dbReference>